<organism evidence="1 2">
    <name type="scientific">Kingdonia uniflora</name>
    <dbReference type="NCBI Taxonomy" id="39325"/>
    <lineage>
        <taxon>Eukaryota</taxon>
        <taxon>Viridiplantae</taxon>
        <taxon>Streptophyta</taxon>
        <taxon>Embryophyta</taxon>
        <taxon>Tracheophyta</taxon>
        <taxon>Spermatophyta</taxon>
        <taxon>Magnoliopsida</taxon>
        <taxon>Ranunculales</taxon>
        <taxon>Circaeasteraceae</taxon>
        <taxon>Kingdonia</taxon>
    </lineage>
</organism>
<dbReference type="InterPro" id="IPR006873">
    <property type="entry name" value="DUF620"/>
</dbReference>
<gene>
    <name evidence="1" type="ORF">GIB67_012051</name>
</gene>
<keyword evidence="2" id="KW-1185">Reference proteome</keyword>
<evidence type="ECO:0000313" key="1">
    <source>
        <dbReference type="EMBL" id="KAF6148276.1"/>
    </source>
</evidence>
<sequence>MYVKGKLKLLAFDSFTTEGSDESNGKNKYEGLDPRITTFLFSISKLIRKKKINNVDCFILRGNLERATLGTISNNHADVLSHYIEGYFSQRIGHREHIRDAQIIKLKDEVSLKIYWETKSESYIQEYRSVDGIRVLGLDLRAKELEIGHHFSSEIFREVILELAARKEVVRQIAKEEIKEEDVRIVGGKLIRCVKDNDRIPGPVCRSNVKNICVESNLVLRLVIEMETLIDTKMLTSCHTVKSNNVESGRGDEVVLVQYPDFSGKYVSYPPNSDVFREFCKSRDLVGRIWGNVVEHADSQFRGCTVASGEEHFFLLPDLEKGKSDRGVEESISLEYYDGNAQGNLEEGFMCYLCQLEYGLSLPLGNLAKGIMYTIGTCPAQLNRNMKEVINVCKSLNRLWEENKVESRISPEDVLQYYGVKNYSATDGAYLCSSSSRLLFFNLNSAGWMWNDNVIWVKVDCLQR</sequence>
<dbReference type="Pfam" id="PF04788">
    <property type="entry name" value="DUF620"/>
    <property type="match status" value="1"/>
</dbReference>
<name>A0A7J7M057_9MAGN</name>
<dbReference type="EMBL" id="JACGCM010001854">
    <property type="protein sequence ID" value="KAF6148276.1"/>
    <property type="molecule type" value="Genomic_DNA"/>
</dbReference>
<dbReference type="AlphaFoldDB" id="A0A7J7M057"/>
<dbReference type="PANTHER" id="PTHR31300">
    <property type="entry name" value="LIPASE"/>
    <property type="match status" value="1"/>
</dbReference>
<dbReference type="Proteomes" id="UP000541444">
    <property type="component" value="Unassembled WGS sequence"/>
</dbReference>
<accession>A0A7J7M057</accession>
<reference evidence="1 2" key="1">
    <citation type="journal article" date="2020" name="IScience">
        <title>Genome Sequencing of the Endangered Kingdonia uniflora (Circaeasteraceae, Ranunculales) Reveals Potential Mechanisms of Evolutionary Specialization.</title>
        <authorList>
            <person name="Sun Y."/>
            <person name="Deng T."/>
            <person name="Zhang A."/>
            <person name="Moore M.J."/>
            <person name="Landis J.B."/>
            <person name="Lin N."/>
            <person name="Zhang H."/>
            <person name="Zhang X."/>
            <person name="Huang J."/>
            <person name="Zhang X."/>
            <person name="Sun H."/>
            <person name="Wang H."/>
        </authorList>
    </citation>
    <scope>NUCLEOTIDE SEQUENCE [LARGE SCALE GENOMIC DNA]</scope>
    <source>
        <strain evidence="1">TB1705</strain>
        <tissue evidence="1">Leaf</tissue>
    </source>
</reference>
<dbReference type="PANTHER" id="PTHR31300:SF30">
    <property type="entry name" value="EMB|CAB81597.1"/>
    <property type="match status" value="1"/>
</dbReference>
<evidence type="ECO:0000313" key="2">
    <source>
        <dbReference type="Proteomes" id="UP000541444"/>
    </source>
</evidence>
<comment type="caution">
    <text evidence="1">The sequence shown here is derived from an EMBL/GenBank/DDBJ whole genome shotgun (WGS) entry which is preliminary data.</text>
</comment>
<proteinExistence type="predicted"/>
<protein>
    <submittedName>
        <fullName evidence="1">Uncharacterized protein</fullName>
    </submittedName>
</protein>